<dbReference type="Proteomes" id="UP000236754">
    <property type="component" value="Unassembled WGS sequence"/>
</dbReference>
<dbReference type="AlphaFoldDB" id="A0A1H6DVN5"/>
<accession>A0A1H6DVN5</accession>
<organism evidence="3 4">
    <name type="scientific">Actinacidiphila yanglinensis</name>
    <dbReference type="NCBI Taxonomy" id="310779"/>
    <lineage>
        <taxon>Bacteria</taxon>
        <taxon>Bacillati</taxon>
        <taxon>Actinomycetota</taxon>
        <taxon>Actinomycetes</taxon>
        <taxon>Kitasatosporales</taxon>
        <taxon>Streptomycetaceae</taxon>
        <taxon>Actinacidiphila</taxon>
    </lineage>
</organism>
<keyword evidence="4" id="KW-1185">Reference proteome</keyword>
<dbReference type="PROSITE" id="PS51903">
    <property type="entry name" value="CLP_R"/>
    <property type="match status" value="1"/>
</dbReference>
<evidence type="ECO:0000256" key="1">
    <source>
        <dbReference type="PROSITE-ProRule" id="PRU01251"/>
    </source>
</evidence>
<keyword evidence="1" id="KW-0677">Repeat</keyword>
<gene>
    <name evidence="3" type="ORF">SAMN05216223_12059</name>
</gene>
<dbReference type="OrthoDB" id="3628183at2"/>
<dbReference type="Pfam" id="PF02861">
    <property type="entry name" value="Clp_N"/>
    <property type="match status" value="2"/>
</dbReference>
<name>A0A1H6DVN5_9ACTN</name>
<evidence type="ECO:0000259" key="2">
    <source>
        <dbReference type="PROSITE" id="PS51903"/>
    </source>
</evidence>
<feature type="domain" description="Clp R" evidence="2">
    <location>
        <begin position="93"/>
        <end position="234"/>
    </location>
</feature>
<dbReference type="Gene3D" id="1.10.1780.10">
    <property type="entry name" value="Clp, N-terminal domain"/>
    <property type="match status" value="1"/>
</dbReference>
<sequence>MSEETLTLDTLIARVDAGAEDEPPLDRLTRAIELAARVSELGENLVGHYVDLARRDGVPWSDIGTRLGVSRQATQKRFNVTAALKEPDQPGFWDRTSPELREAVKRARDEAHRRRKTYLGTEHLLLGLVGEDDAIGARALAACGAPPATVRAAVDGRIGVPSGEPLPDEAPATRLALGSLQHSLREALRSDSALVDTAHLALGLLTIGDGLASDVLTNLGVTYDALREAADRAR</sequence>
<dbReference type="RefSeq" id="WP_160145161.1">
    <property type="nucleotide sequence ID" value="NZ_FNVU01000020.1"/>
</dbReference>
<reference evidence="3 4" key="1">
    <citation type="submission" date="2016-10" db="EMBL/GenBank/DDBJ databases">
        <authorList>
            <person name="de Groot N.N."/>
        </authorList>
    </citation>
    <scope>NUCLEOTIDE SEQUENCE [LARGE SCALE GENOMIC DNA]</scope>
    <source>
        <strain evidence="3 4">CGMCC 4.2023</strain>
    </source>
</reference>
<dbReference type="SUPFAM" id="SSF81923">
    <property type="entry name" value="Double Clp-N motif"/>
    <property type="match status" value="1"/>
</dbReference>
<dbReference type="InterPro" id="IPR004176">
    <property type="entry name" value="Clp_R_N"/>
</dbReference>
<protein>
    <submittedName>
        <fullName evidence="3">Clp amino terminal domain-containing protein, pathogenicity island component</fullName>
    </submittedName>
</protein>
<evidence type="ECO:0000313" key="4">
    <source>
        <dbReference type="Proteomes" id="UP000236754"/>
    </source>
</evidence>
<dbReference type="EMBL" id="FNVU01000020">
    <property type="protein sequence ID" value="SEG89328.1"/>
    <property type="molecule type" value="Genomic_DNA"/>
</dbReference>
<evidence type="ECO:0000313" key="3">
    <source>
        <dbReference type="EMBL" id="SEG89328.1"/>
    </source>
</evidence>
<dbReference type="InterPro" id="IPR036628">
    <property type="entry name" value="Clp_N_dom_sf"/>
</dbReference>
<proteinExistence type="predicted"/>